<evidence type="ECO:0000256" key="1">
    <source>
        <dbReference type="SAM" id="MobiDB-lite"/>
    </source>
</evidence>
<evidence type="ECO:0000256" key="2">
    <source>
        <dbReference type="SAM" id="SignalP"/>
    </source>
</evidence>
<evidence type="ECO:0000313" key="3">
    <source>
        <dbReference type="EMBL" id="KDR40846.1"/>
    </source>
</evidence>
<comment type="caution">
    <text evidence="3">The sequence shown here is derived from an EMBL/GenBank/DDBJ whole genome shotgun (WGS) entry which is preliminary data.</text>
</comment>
<feature type="chain" id="PRO_5001664628" evidence="2">
    <location>
        <begin position="22"/>
        <end position="63"/>
    </location>
</feature>
<gene>
    <name evidence="3" type="ORF">BG61_22880</name>
</gene>
<feature type="signal peptide" evidence="2">
    <location>
        <begin position="1"/>
        <end position="21"/>
    </location>
</feature>
<evidence type="ECO:0000313" key="4">
    <source>
        <dbReference type="Proteomes" id="UP000027466"/>
    </source>
</evidence>
<feature type="region of interest" description="Disordered" evidence="1">
    <location>
        <begin position="28"/>
        <end position="63"/>
    </location>
</feature>
<proteinExistence type="predicted"/>
<reference evidence="3 4" key="1">
    <citation type="submission" date="2014-03" db="EMBL/GenBank/DDBJ databases">
        <title>Draft Genome Sequences of Four Burkholderia Strains.</title>
        <authorList>
            <person name="Liu X.Y."/>
            <person name="Li C.X."/>
            <person name="Xu J.H."/>
        </authorList>
    </citation>
    <scope>NUCLEOTIDE SEQUENCE [LARGE SCALE GENOMIC DNA]</scope>
    <source>
        <strain evidence="3 4">DSM 50014</strain>
    </source>
</reference>
<dbReference type="AlphaFoldDB" id="A0A069PU64"/>
<keyword evidence="4" id="KW-1185">Reference proteome</keyword>
<dbReference type="EMBL" id="JFHC01000035">
    <property type="protein sequence ID" value="KDR40846.1"/>
    <property type="molecule type" value="Genomic_DNA"/>
</dbReference>
<organism evidence="3 4">
    <name type="scientific">Caballeronia glathei</name>
    <dbReference type="NCBI Taxonomy" id="60547"/>
    <lineage>
        <taxon>Bacteria</taxon>
        <taxon>Pseudomonadati</taxon>
        <taxon>Pseudomonadota</taxon>
        <taxon>Betaproteobacteria</taxon>
        <taxon>Burkholderiales</taxon>
        <taxon>Burkholderiaceae</taxon>
        <taxon>Caballeronia</taxon>
    </lineage>
</organism>
<protein>
    <submittedName>
        <fullName evidence="3">Uncharacterized protein</fullName>
    </submittedName>
</protein>
<keyword evidence="2" id="KW-0732">Signal</keyword>
<accession>A0A069PU64</accession>
<dbReference type="Proteomes" id="UP000027466">
    <property type="component" value="Unassembled WGS sequence"/>
</dbReference>
<name>A0A069PU64_9BURK</name>
<sequence>MRTLFLLLLCVMLPSVGWQRAASSVRETISGSPNSDHHWGASVPDTGRLGADENTRLGNVGAA</sequence>